<feature type="region of interest" description="Disordered" evidence="1">
    <location>
        <begin position="437"/>
        <end position="477"/>
    </location>
</feature>
<evidence type="ECO:0000256" key="1">
    <source>
        <dbReference type="SAM" id="MobiDB-lite"/>
    </source>
</evidence>
<feature type="compositionally biased region" description="Basic residues" evidence="1">
    <location>
        <begin position="128"/>
        <end position="140"/>
    </location>
</feature>
<comment type="caution">
    <text evidence="2">The sequence shown here is derived from an EMBL/GenBank/DDBJ whole genome shotgun (WGS) entry which is preliminary data.</text>
</comment>
<feature type="region of interest" description="Disordered" evidence="1">
    <location>
        <begin position="191"/>
        <end position="292"/>
    </location>
</feature>
<name>A0A6L2NER7_TANCI</name>
<feature type="compositionally biased region" description="Basic and acidic residues" evidence="1">
    <location>
        <begin position="235"/>
        <end position="264"/>
    </location>
</feature>
<gene>
    <name evidence="2" type="ORF">Tci_055133</name>
</gene>
<organism evidence="2">
    <name type="scientific">Tanacetum cinerariifolium</name>
    <name type="common">Dalmatian daisy</name>
    <name type="synonym">Chrysanthemum cinerariifolium</name>
    <dbReference type="NCBI Taxonomy" id="118510"/>
    <lineage>
        <taxon>Eukaryota</taxon>
        <taxon>Viridiplantae</taxon>
        <taxon>Streptophyta</taxon>
        <taxon>Embryophyta</taxon>
        <taxon>Tracheophyta</taxon>
        <taxon>Spermatophyta</taxon>
        <taxon>Magnoliopsida</taxon>
        <taxon>eudicotyledons</taxon>
        <taxon>Gunneridae</taxon>
        <taxon>Pentapetalae</taxon>
        <taxon>asterids</taxon>
        <taxon>campanulids</taxon>
        <taxon>Asterales</taxon>
        <taxon>Asteraceae</taxon>
        <taxon>Asteroideae</taxon>
        <taxon>Anthemideae</taxon>
        <taxon>Anthemidinae</taxon>
        <taxon>Tanacetum</taxon>
    </lineage>
</organism>
<feature type="compositionally biased region" description="Acidic residues" evidence="1">
    <location>
        <begin position="265"/>
        <end position="275"/>
    </location>
</feature>
<feature type="compositionally biased region" description="Pro residues" evidence="1">
    <location>
        <begin position="396"/>
        <end position="410"/>
    </location>
</feature>
<dbReference type="EMBL" id="BKCJ010008627">
    <property type="protein sequence ID" value="GEU83155.1"/>
    <property type="molecule type" value="Genomic_DNA"/>
</dbReference>
<feature type="compositionally biased region" description="Low complexity" evidence="1">
    <location>
        <begin position="459"/>
        <end position="474"/>
    </location>
</feature>
<feature type="compositionally biased region" description="Basic and acidic residues" evidence="1">
    <location>
        <begin position="437"/>
        <end position="458"/>
    </location>
</feature>
<reference evidence="2" key="1">
    <citation type="journal article" date="2019" name="Sci. Rep.">
        <title>Draft genome of Tanacetum cinerariifolium, the natural source of mosquito coil.</title>
        <authorList>
            <person name="Yamashiro T."/>
            <person name="Shiraishi A."/>
            <person name="Satake H."/>
            <person name="Nakayama K."/>
        </authorList>
    </citation>
    <scope>NUCLEOTIDE SEQUENCE</scope>
</reference>
<protein>
    <submittedName>
        <fullName evidence="2">Uncharacterized protein</fullName>
    </submittedName>
</protein>
<feature type="region of interest" description="Disordered" evidence="1">
    <location>
        <begin position="391"/>
        <end position="412"/>
    </location>
</feature>
<accession>A0A6L2NER7</accession>
<proteinExistence type="predicted"/>
<feature type="region of interest" description="Disordered" evidence="1">
    <location>
        <begin position="106"/>
        <end position="147"/>
    </location>
</feature>
<sequence>MSSITAQQNKLDLKLFPKEKRLEIRKCNGRLNPGKKQQVPTFQVVLDALALTPCYSAFLTTADVPENFNTGEIKSIIDVVVDQMHQPWRTFSTIINRSLYRKTTGLDKNHASPKLSTVPVSSEEPTRKSKRVKRPSKKSTKVPTAGVVIRETPLMSLSKKKEKVTVEKHKGIDLLSKVALTKKAQYKKACKKSLRDFHKTHPSGSGRDEDDNNNDHDSSNEGSDQESDSGDDNSQSDKEKGSDSEHETNENESGSKSDQEKNEEYVEDDEEENDDEFVKTPSNFTNDEDETNVEDKAEEITLNQVIEDAHVTLSTIAKKTEVPVTSSSHSSDLASKFLNFLDIPHIDAEIVSPMDVHVHHEVPSNQIPTLLTVPVSVITRSSPVFTTVISQSLPPFTSPPPQSRPTPPPTTKAINPLSVLPNFISVFQFNNKVTALEKERKTSKDNEPIKGLKAKESKSVSSKGTKSQSKSSGKFVHVEEPEFEVANSEMPQDQLKNLDDNDEEPKRNVVSKCDWFTNRNNLKNPLILIGILARLHNKDLLKAVTRVEVIQKHGYAYLREIELRRADDDLYIQGRRLPMTS</sequence>
<dbReference type="AlphaFoldDB" id="A0A6L2NER7"/>
<evidence type="ECO:0000313" key="2">
    <source>
        <dbReference type="EMBL" id="GEU83155.1"/>
    </source>
</evidence>